<dbReference type="EC" id="3.5.1.4" evidence="4"/>
<dbReference type="PANTHER" id="PTHR42678">
    <property type="entry name" value="AMIDASE"/>
    <property type="match status" value="1"/>
</dbReference>
<proteinExistence type="predicted"/>
<feature type="region of interest" description="Disordered" evidence="1">
    <location>
        <begin position="535"/>
        <end position="582"/>
    </location>
</feature>
<evidence type="ECO:0000313" key="4">
    <source>
        <dbReference type="EMBL" id="MBB6182688.1"/>
    </source>
</evidence>
<evidence type="ECO:0000259" key="3">
    <source>
        <dbReference type="Pfam" id="PF01425"/>
    </source>
</evidence>
<dbReference type="PANTHER" id="PTHR42678:SF34">
    <property type="entry name" value="OS04G0183300 PROTEIN"/>
    <property type="match status" value="1"/>
</dbReference>
<dbReference type="AlphaFoldDB" id="A0A841KKR8"/>
<dbReference type="NCBIfam" id="NF005300">
    <property type="entry name" value="PRK06828.1"/>
    <property type="match status" value="1"/>
</dbReference>
<dbReference type="Pfam" id="PF01425">
    <property type="entry name" value="Amidase"/>
    <property type="match status" value="1"/>
</dbReference>
<dbReference type="RefSeq" id="WP_081945191.1">
    <property type="nucleotide sequence ID" value="NZ_JACHET010000001.1"/>
</dbReference>
<accession>A0A841KKR8</accession>
<dbReference type="Gene3D" id="3.90.1300.10">
    <property type="entry name" value="Amidase signature (AS) domain"/>
    <property type="match status" value="1"/>
</dbReference>
<organism evidence="4 5">
    <name type="scientific">Oleiagrimonas soli</name>
    <dbReference type="NCBI Taxonomy" id="1543381"/>
    <lineage>
        <taxon>Bacteria</taxon>
        <taxon>Pseudomonadati</taxon>
        <taxon>Pseudomonadota</taxon>
        <taxon>Gammaproteobacteria</taxon>
        <taxon>Lysobacterales</taxon>
        <taxon>Rhodanobacteraceae</taxon>
        <taxon>Oleiagrimonas</taxon>
    </lineage>
</organism>
<evidence type="ECO:0000256" key="1">
    <source>
        <dbReference type="SAM" id="MobiDB-lite"/>
    </source>
</evidence>
<protein>
    <submittedName>
        <fullName evidence="4">Amidase</fullName>
        <ecNumber evidence="4">3.5.1.4</ecNumber>
    </submittedName>
</protein>
<feature type="signal peptide" evidence="2">
    <location>
        <begin position="1"/>
        <end position="18"/>
    </location>
</feature>
<dbReference type="GO" id="GO:0004040">
    <property type="term" value="F:amidase activity"/>
    <property type="evidence" value="ECO:0007669"/>
    <property type="project" value="UniProtKB-EC"/>
</dbReference>
<dbReference type="InterPro" id="IPR036928">
    <property type="entry name" value="AS_sf"/>
</dbReference>
<name>A0A841KKR8_9GAMM</name>
<gene>
    <name evidence="4" type="ORF">HNQ86_000033</name>
</gene>
<sequence>MKIWTVPGWALLSGIAAAASASPPATPPAAPVVPNIYASIPTLQKRMDQGQLSAEDLARAFIMRIAAKDQSGPNVNSVLEINPDALEIARQRDEQRASAPTSHPPLLGIPVLLKDNIDTGDRMQTTAGSLALVGPPAPRDATVALKLRAAGMVLLGKTNLSEWANFRSTHASSGWSGRGGLTRNPYVLNRSACGSSSGSAAAVAAGFVTVAIGTETDGSVICPSAANGIVGIKPTVGLVSRAGIIPISHSQDTAGPMARTVGDAARLLTAMAGSDPQDPATREADLHATDYTRFLDPQGLRGKRIGVVRALTGYSPATDRILDQSIAAMRAAGAIVIDPVKLPHLNEFGDAEFTVLLYEFKHDLNAYLATRPRLKVHSLADLIAYNKAHADTEMPWFGQELFLKAESMGPLTDKAYLDARQKAHRLAGPEGIDAALAAQHLDALVAPAQGPAWVTDLVNGDNDGGNGYGTAAVAGYPSITVPAGFVHGLPVGVVFFAGKWSEPTLIRIAYGFEQHTHARRRPHFFPTVLEETPQADAPAENATAPAAASVATPSSTPVPAASSAPVPAASVPAPATTVPTSG</sequence>
<comment type="caution">
    <text evidence="4">The sequence shown here is derived from an EMBL/GenBank/DDBJ whole genome shotgun (WGS) entry which is preliminary data.</text>
</comment>
<keyword evidence="2" id="KW-0732">Signal</keyword>
<dbReference type="EMBL" id="JACHET010000001">
    <property type="protein sequence ID" value="MBB6182688.1"/>
    <property type="molecule type" value="Genomic_DNA"/>
</dbReference>
<dbReference type="SUPFAM" id="SSF75304">
    <property type="entry name" value="Amidase signature (AS) enzymes"/>
    <property type="match status" value="1"/>
</dbReference>
<reference evidence="4 5" key="1">
    <citation type="submission" date="2020-08" db="EMBL/GenBank/DDBJ databases">
        <title>Genomic Encyclopedia of Type Strains, Phase IV (KMG-IV): sequencing the most valuable type-strain genomes for metagenomic binning, comparative biology and taxonomic classification.</title>
        <authorList>
            <person name="Goeker M."/>
        </authorList>
    </citation>
    <scope>NUCLEOTIDE SEQUENCE [LARGE SCALE GENOMIC DNA]</scope>
    <source>
        <strain evidence="4 5">DSM 107085</strain>
    </source>
</reference>
<feature type="chain" id="PRO_5032545290" evidence="2">
    <location>
        <begin position="19"/>
        <end position="582"/>
    </location>
</feature>
<dbReference type="OrthoDB" id="8872210at2"/>
<feature type="domain" description="Amidase" evidence="3">
    <location>
        <begin position="57"/>
        <end position="505"/>
    </location>
</feature>
<evidence type="ECO:0000313" key="5">
    <source>
        <dbReference type="Proteomes" id="UP000560000"/>
    </source>
</evidence>
<dbReference type="Proteomes" id="UP000560000">
    <property type="component" value="Unassembled WGS sequence"/>
</dbReference>
<feature type="compositionally biased region" description="Low complexity" evidence="1">
    <location>
        <begin position="542"/>
        <end position="582"/>
    </location>
</feature>
<keyword evidence="4" id="KW-0378">Hydrolase</keyword>
<dbReference type="InterPro" id="IPR023631">
    <property type="entry name" value="Amidase_dom"/>
</dbReference>
<dbReference type="NCBIfam" id="NF006006">
    <property type="entry name" value="PRK08137.1"/>
    <property type="match status" value="1"/>
</dbReference>
<evidence type="ECO:0000256" key="2">
    <source>
        <dbReference type="SAM" id="SignalP"/>
    </source>
</evidence>